<gene>
    <name evidence="1" type="ORF">ABVK50_24590</name>
</gene>
<evidence type="ECO:0008006" key="2">
    <source>
        <dbReference type="Google" id="ProtNLM"/>
    </source>
</evidence>
<proteinExistence type="predicted"/>
<dbReference type="RefSeq" id="WP_353644090.1">
    <property type="nucleotide sequence ID" value="NZ_CP159253.1"/>
</dbReference>
<protein>
    <recommendedName>
        <fullName evidence="2">C-type lysozyme inhibitor domain-containing protein</fullName>
    </recommendedName>
</protein>
<name>A0AAU8CN91_9HYPH</name>
<dbReference type="EMBL" id="CP159253">
    <property type="protein sequence ID" value="XCG48380.1"/>
    <property type="molecule type" value="Genomic_DNA"/>
</dbReference>
<dbReference type="PROSITE" id="PS51257">
    <property type="entry name" value="PROKAR_LIPOPROTEIN"/>
    <property type="match status" value="1"/>
</dbReference>
<dbReference type="AlphaFoldDB" id="A0AAU8CN91"/>
<accession>A0AAU8CN91</accession>
<organism evidence="1">
    <name type="scientific">Mesorhizobium sp. WSM2240</name>
    <dbReference type="NCBI Taxonomy" id="3228851"/>
    <lineage>
        <taxon>Bacteria</taxon>
        <taxon>Pseudomonadati</taxon>
        <taxon>Pseudomonadota</taxon>
        <taxon>Alphaproteobacteria</taxon>
        <taxon>Hyphomicrobiales</taxon>
        <taxon>Phyllobacteriaceae</taxon>
        <taxon>Mesorhizobium</taxon>
    </lineage>
</organism>
<evidence type="ECO:0000313" key="1">
    <source>
        <dbReference type="EMBL" id="XCG48380.1"/>
    </source>
</evidence>
<reference evidence="1" key="1">
    <citation type="submission" date="2024-06" db="EMBL/GenBank/DDBJ databases">
        <title>Mesorhizobium karijinii sp. nov., a symbiont of the iconic Swainsona formosa from arid Australia.</title>
        <authorList>
            <person name="Hill Y.J."/>
            <person name="Watkin E.L.J."/>
            <person name="O'Hara G.W."/>
            <person name="Terpolilli J."/>
            <person name="Tye M.L."/>
            <person name="Kohlmeier M.G."/>
        </authorList>
    </citation>
    <scope>NUCLEOTIDE SEQUENCE</scope>
    <source>
        <strain evidence="1">WSM2240</strain>
    </source>
</reference>
<sequence length="122" mass="12669">MVEKPIRRGRPSGALIAVACAIAVASCQSDEAKTEATVASAESTSEAQPRMASYTCAGGALVTVENFGSSVRVVGPEGESLDLPASPATQRNRYGLASDAIVLEGREALFMRGGHEPLTCMR</sequence>